<dbReference type="KEGG" id="chyd:H4K34_14000"/>
<protein>
    <submittedName>
        <fullName evidence="1">Uncharacterized protein</fullName>
    </submittedName>
</protein>
<dbReference type="Proteomes" id="UP000516305">
    <property type="component" value="Chromosome"/>
</dbReference>
<evidence type="ECO:0000313" key="2">
    <source>
        <dbReference type="Proteomes" id="UP000516305"/>
    </source>
</evidence>
<proteinExistence type="predicted"/>
<reference evidence="1 2" key="1">
    <citation type="submission" date="2020-08" db="EMBL/GenBank/DDBJ databases">
        <title>Croceimicrobium hydrocarbonivorans gen. nov., sp. nov., a novel marine bacterium isolated from a bacterial consortium that degrades polyethylene terephthalate.</title>
        <authorList>
            <person name="Liu R."/>
        </authorList>
    </citation>
    <scope>NUCLEOTIDE SEQUENCE [LARGE SCALE GENOMIC DNA]</scope>
    <source>
        <strain evidence="1 2">A20-9</strain>
    </source>
</reference>
<sequence length="588" mass="67293">MNLRFIRFLCIGFFSLSLWQCQPEAPSTPTLFKHHPKDPYRINMVESQFFEVDTKLDQVIEGKEGTVIVMPKACFLYPNGKAVMETVKLELAEALQSSQMVLSNLSSAYQGELKETAGILFLKATAEGQDLDINPEIPIYIEIPSSKRKTRMMAYKGTRDENGNMDWYDPKNLESYIIPLGLELFNFYPPNFKLEVAKSLPIGKNQKISDALLDSLYYSLSNWNGKSGTMMVDRELKGKFEVGSHNHDSSKIDFKQAQTKSGTNFCGIDPLKINAIRSEDYRDSFIGSREFQKRLQSLYFCRSGEILDIYTNNLDKNLWELDSLVADAIKNDSLSQVFRAYQNEKLGSVQGDNIHVSILKDYYRKKLQSVLKQFREARDVVVYGKGSNGQAADDSSYSRFLIFQKKKKVSLSERYGFTWTDQGWLNVARSCPIDSCVSQKMELLVENGNSFDRIDCYFINTSKRSIYPMKSSDSKSFNLGSPENQEMLIAPENSAIMLCLAVKNKQYFFGLNYVLTGHSRSIKMDPKPISPNNLAIKIRDLNYYTWESNSDFELLSALRQNRNAQPKLQWNQSLNRLRETAFPGCRDN</sequence>
<dbReference type="EMBL" id="CP060139">
    <property type="protein sequence ID" value="QNR23481.1"/>
    <property type="molecule type" value="Genomic_DNA"/>
</dbReference>
<evidence type="ECO:0000313" key="1">
    <source>
        <dbReference type="EMBL" id="QNR23481.1"/>
    </source>
</evidence>
<organism evidence="1 2">
    <name type="scientific">Croceimicrobium hydrocarbonivorans</name>
    <dbReference type="NCBI Taxonomy" id="2761580"/>
    <lineage>
        <taxon>Bacteria</taxon>
        <taxon>Pseudomonadati</taxon>
        <taxon>Bacteroidota</taxon>
        <taxon>Flavobacteriia</taxon>
        <taxon>Flavobacteriales</taxon>
        <taxon>Owenweeksiaceae</taxon>
        <taxon>Croceimicrobium</taxon>
    </lineage>
</organism>
<accession>A0A7H0VCN3</accession>
<dbReference type="AlphaFoldDB" id="A0A7H0VCN3"/>
<keyword evidence="2" id="KW-1185">Reference proteome</keyword>
<gene>
    <name evidence="1" type="ORF">H4K34_14000</name>
</gene>
<name>A0A7H0VCN3_9FLAO</name>
<dbReference type="RefSeq" id="WP_210758013.1">
    <property type="nucleotide sequence ID" value="NZ_CP060139.1"/>
</dbReference>